<dbReference type="RefSeq" id="WP_039722064.1">
    <property type="nucleotide sequence ID" value="NZ_CP037899.1"/>
</dbReference>
<evidence type="ECO:0000259" key="4">
    <source>
        <dbReference type="SMART" id="SM00470"/>
    </source>
</evidence>
<dbReference type="InterPro" id="IPR050336">
    <property type="entry name" value="Chromosome_partition/occlusion"/>
</dbReference>
<evidence type="ECO:0000256" key="1">
    <source>
        <dbReference type="ARBA" id="ARBA00006295"/>
    </source>
</evidence>
<accession>A0A0C1V2T0</accession>
<keyword evidence="7" id="KW-1185">Reference proteome</keyword>
<dbReference type="FunFam" id="1.10.10.2830:FF:000001">
    <property type="entry name" value="Chromosome partitioning protein ParB"/>
    <property type="match status" value="1"/>
</dbReference>
<dbReference type="STRING" id="1202785.A946_10015"/>
<dbReference type="AlphaFoldDB" id="A0A0C1V2T0"/>
<evidence type="ECO:0000256" key="2">
    <source>
        <dbReference type="ARBA" id="ARBA00022829"/>
    </source>
</evidence>
<reference evidence="5 7" key="1">
    <citation type="submission" date="2014-08" db="EMBL/GenBank/DDBJ databases">
        <title>Methylacidiphilum kamchatkense strain Kam1 draft genome sequence.</title>
        <authorList>
            <person name="Birkeland N.-K."/>
            <person name="Erikstad H.A."/>
        </authorList>
    </citation>
    <scope>NUCLEOTIDE SEQUENCE [LARGE SCALE GENOMIC DNA]</scope>
    <source>
        <strain evidence="5 7">Kam1</strain>
    </source>
</reference>
<dbReference type="Proteomes" id="UP000315925">
    <property type="component" value="Chromosome"/>
</dbReference>
<dbReference type="FunFam" id="3.90.1530.30:FF:000001">
    <property type="entry name" value="Chromosome partitioning protein ParB"/>
    <property type="match status" value="1"/>
</dbReference>
<comment type="similarity">
    <text evidence="1">Belongs to the ParB family.</text>
</comment>
<protein>
    <submittedName>
        <fullName evidence="5">Chromosome partitioning protein ParB</fullName>
    </submittedName>
    <submittedName>
        <fullName evidence="6">ParB/RepB/Spo0J family partition protein</fullName>
    </submittedName>
</protein>
<dbReference type="InterPro" id="IPR003115">
    <property type="entry name" value="ParB_N"/>
</dbReference>
<proteinExistence type="inferred from homology"/>
<keyword evidence="2" id="KW-0159">Chromosome partition</keyword>
<evidence type="ECO:0000256" key="3">
    <source>
        <dbReference type="ARBA" id="ARBA00023125"/>
    </source>
</evidence>
<feature type="domain" description="ParB-like N-terminal" evidence="4">
    <location>
        <begin position="12"/>
        <end position="102"/>
    </location>
</feature>
<dbReference type="CDD" id="cd16393">
    <property type="entry name" value="SPO0J_N"/>
    <property type="match status" value="1"/>
</dbReference>
<evidence type="ECO:0000313" key="8">
    <source>
        <dbReference type="Proteomes" id="UP000315925"/>
    </source>
</evidence>
<dbReference type="InterPro" id="IPR004437">
    <property type="entry name" value="ParB/RepB/Spo0J"/>
</dbReference>
<dbReference type="InterPro" id="IPR041468">
    <property type="entry name" value="HTH_ParB/Spo0J"/>
</dbReference>
<dbReference type="Pfam" id="PF17762">
    <property type="entry name" value="HTH_ParB"/>
    <property type="match status" value="1"/>
</dbReference>
<evidence type="ECO:0000313" key="5">
    <source>
        <dbReference type="EMBL" id="KIE57975.1"/>
    </source>
</evidence>
<dbReference type="SUPFAM" id="SSF110849">
    <property type="entry name" value="ParB/Sulfiredoxin"/>
    <property type="match status" value="1"/>
</dbReference>
<dbReference type="Gene3D" id="1.10.10.2830">
    <property type="match status" value="1"/>
</dbReference>
<dbReference type="Proteomes" id="UP000031594">
    <property type="component" value="Unassembled WGS sequence"/>
</dbReference>
<dbReference type="KEGG" id="mkc:kam1_1180"/>
<sequence length="531" mass="60613">MKTKNQKSPSITLIPIEKIKLSKHNPRKQFQEDKIEELAVSIEKIGLIHPILVRPIEEGYYEIVSGERRWRACKKLNKEFIECFIHPMDEKMALQIRIIENIQRQNLNPIEEAEGYKNLLQGGMTIVELASVIGKGRDYISRMVTLLSLPEAAKEAIISGKLAKRAGWYIARIPVPQLRAVVASEAIAKSLTVAQVAKMVLENFLLDLRKANFSIAKPDLIPGVPSCLDCTKRTGNSKDLFEDVTDDMVCTDPECFAKKREADWRFQCYKAQSENREILSDEEATRHFVPGTSRLKTNSPFIDVDSTCDWDKKERKWASLLAEELTIKDSKPLLHQYLARSPIGTIHRLVKKEDALFLLQRQGFTFAAKAIKELKEKEEAKRERKKKEEFLNLSCSSLISKVCDKIKTENIDRSYNIFLSLALRVLPREVSTFVFQRHNYKLGTMEESLKMLEHIDELESKAILLDLLLSTDLFLNSYSDLPPHLTSICHILSIDISKVVDEINSVNQSNSFLIKKKGLLNYCGTEITTTS</sequence>
<dbReference type="OrthoDB" id="9802051at2"/>
<dbReference type="GO" id="GO:0007059">
    <property type="term" value="P:chromosome segregation"/>
    <property type="evidence" value="ECO:0007669"/>
    <property type="project" value="UniProtKB-KW"/>
</dbReference>
<dbReference type="GO" id="GO:0005694">
    <property type="term" value="C:chromosome"/>
    <property type="evidence" value="ECO:0007669"/>
    <property type="project" value="TreeGrafter"/>
</dbReference>
<gene>
    <name evidence="5" type="ORF">A946_10015</name>
    <name evidence="6" type="ORF">kam1_1180</name>
</gene>
<dbReference type="SMART" id="SM00470">
    <property type="entry name" value="ParB"/>
    <property type="match status" value="1"/>
</dbReference>
<dbReference type="NCBIfam" id="TIGR00180">
    <property type="entry name" value="parB_part"/>
    <property type="match status" value="1"/>
</dbReference>
<evidence type="ECO:0000313" key="6">
    <source>
        <dbReference type="EMBL" id="QDQ42408.1"/>
    </source>
</evidence>
<dbReference type="PANTHER" id="PTHR33375">
    <property type="entry name" value="CHROMOSOME-PARTITIONING PROTEIN PARB-RELATED"/>
    <property type="match status" value="1"/>
</dbReference>
<keyword evidence="3" id="KW-0238">DNA-binding</keyword>
<dbReference type="Pfam" id="PF02195">
    <property type="entry name" value="ParB_N"/>
    <property type="match status" value="1"/>
</dbReference>
<reference evidence="8" key="3">
    <citation type="submission" date="2019-03" db="EMBL/GenBank/DDBJ databases">
        <title>Complete genome of Methylacidiphilum kamchatkense Kam1.</title>
        <authorList>
            <person name="Kruse T."/>
            <person name="Murarilal Ratnadevi C."/>
            <person name="Erikstad H.-A."/>
            <person name="Birkeland N.-K."/>
        </authorList>
    </citation>
    <scope>NUCLEOTIDE SEQUENCE [LARGE SCALE GENOMIC DNA]</scope>
    <source>
        <strain evidence="8">kam1</strain>
    </source>
</reference>
<name>A0A0C1V2T0_9BACT</name>
<dbReference type="InterPro" id="IPR036086">
    <property type="entry name" value="ParB/Sulfiredoxin_sf"/>
</dbReference>
<evidence type="ECO:0000313" key="7">
    <source>
        <dbReference type="Proteomes" id="UP000031594"/>
    </source>
</evidence>
<dbReference type="PANTHER" id="PTHR33375:SF1">
    <property type="entry name" value="CHROMOSOME-PARTITIONING PROTEIN PARB-RELATED"/>
    <property type="match status" value="1"/>
</dbReference>
<organism evidence="6 8">
    <name type="scientific">Methylacidiphilum kamchatkense Kam1</name>
    <dbReference type="NCBI Taxonomy" id="1202785"/>
    <lineage>
        <taxon>Bacteria</taxon>
        <taxon>Pseudomonadati</taxon>
        <taxon>Verrucomicrobiota</taxon>
        <taxon>Methylacidiphilae</taxon>
        <taxon>Methylacidiphilales</taxon>
        <taxon>Methylacidiphilaceae</taxon>
        <taxon>Methylacidiphilum (ex Ratnadevi et al. 2023)</taxon>
    </lineage>
</organism>
<reference evidence="6" key="2">
    <citation type="journal article" date="2019" name="BMC Genomics">
        <title>Complete genome sequence analysis of the thermoacidophilic verrucomicrobial methanotroph 'Candidatus Methylacidiphilum kamchatkense' strain Kam1 and comparison with its closest relatives.</title>
        <authorList>
            <person name="Kruse T."/>
            <person name="Ratnadevi C.M."/>
            <person name="Erikstad H.A."/>
            <person name="Birkeland N.K."/>
        </authorList>
    </citation>
    <scope>NUCLEOTIDE SEQUENCE</scope>
    <source>
        <strain evidence="6">Kam1</strain>
    </source>
</reference>
<dbReference type="EMBL" id="CP037899">
    <property type="protein sequence ID" value="QDQ42408.1"/>
    <property type="molecule type" value="Genomic_DNA"/>
</dbReference>
<dbReference type="GO" id="GO:0003677">
    <property type="term" value="F:DNA binding"/>
    <property type="evidence" value="ECO:0007669"/>
    <property type="project" value="UniProtKB-KW"/>
</dbReference>
<dbReference type="EMBL" id="JQNX01000008">
    <property type="protein sequence ID" value="KIE57975.1"/>
    <property type="molecule type" value="Genomic_DNA"/>
</dbReference>
<dbReference type="Gene3D" id="3.90.1530.30">
    <property type="match status" value="1"/>
</dbReference>